<dbReference type="EMBL" id="JADKCH010000012">
    <property type="protein sequence ID" value="MBK8573125.1"/>
    <property type="molecule type" value="Genomic_DNA"/>
</dbReference>
<dbReference type="GO" id="GO:0070180">
    <property type="term" value="F:large ribosomal subunit rRNA binding"/>
    <property type="evidence" value="ECO:0007669"/>
    <property type="project" value="UniProtKB-UniRule"/>
</dbReference>
<dbReference type="InterPro" id="IPR047865">
    <property type="entry name" value="Ribosomal_uL10_bac_type"/>
</dbReference>
<dbReference type="GO" id="GO:0005840">
    <property type="term" value="C:ribosome"/>
    <property type="evidence" value="ECO:0007669"/>
    <property type="project" value="UniProtKB-KW"/>
</dbReference>
<evidence type="ECO:0000256" key="1">
    <source>
        <dbReference type="ARBA" id="ARBA00002633"/>
    </source>
</evidence>
<gene>
    <name evidence="6" type="primary">rplJ</name>
    <name evidence="7" type="ORF">IPN91_10845</name>
</gene>
<comment type="subunit">
    <text evidence="6">Part of the ribosomal stalk of the 50S ribosomal subunit. The N-terminus interacts with L11 and the large rRNA to form the base of the stalk. The C-terminus forms an elongated spine to which L12 dimers bind in a sequential fashion forming a multimeric L10(L12)X complex.</text>
</comment>
<protein>
    <recommendedName>
        <fullName evidence="5 6">Large ribosomal subunit protein uL10</fullName>
    </recommendedName>
</protein>
<keyword evidence="6" id="KW-0699">rRNA-binding</keyword>
<keyword evidence="4 6" id="KW-0687">Ribonucleoprotein</keyword>
<organism evidence="7 8">
    <name type="scientific">Candidatus Geothrix odensensis</name>
    <dbReference type="NCBI Taxonomy" id="2954440"/>
    <lineage>
        <taxon>Bacteria</taxon>
        <taxon>Pseudomonadati</taxon>
        <taxon>Acidobacteriota</taxon>
        <taxon>Holophagae</taxon>
        <taxon>Holophagales</taxon>
        <taxon>Holophagaceae</taxon>
        <taxon>Geothrix</taxon>
    </lineage>
</organism>
<name>A0A936K7F5_9BACT</name>
<accession>A0A936K7F5</accession>
<dbReference type="InterPro" id="IPR001790">
    <property type="entry name" value="Ribosomal_uL10"/>
</dbReference>
<dbReference type="InterPro" id="IPR022973">
    <property type="entry name" value="Ribosomal_uL10_bac"/>
</dbReference>
<comment type="similarity">
    <text evidence="2 6">Belongs to the universal ribosomal protein uL10 family.</text>
</comment>
<evidence type="ECO:0000256" key="5">
    <source>
        <dbReference type="ARBA" id="ARBA00035202"/>
    </source>
</evidence>
<dbReference type="InterPro" id="IPR043141">
    <property type="entry name" value="Ribosomal_uL10-like_sf"/>
</dbReference>
<evidence type="ECO:0000313" key="8">
    <source>
        <dbReference type="Proteomes" id="UP000709959"/>
    </source>
</evidence>
<evidence type="ECO:0000256" key="3">
    <source>
        <dbReference type="ARBA" id="ARBA00022980"/>
    </source>
</evidence>
<dbReference type="AlphaFoldDB" id="A0A936K7F5"/>
<dbReference type="GO" id="GO:0006412">
    <property type="term" value="P:translation"/>
    <property type="evidence" value="ECO:0007669"/>
    <property type="project" value="UniProtKB-UniRule"/>
</dbReference>
<dbReference type="HAMAP" id="MF_00362">
    <property type="entry name" value="Ribosomal_uL10"/>
    <property type="match status" value="1"/>
</dbReference>
<reference evidence="7 8" key="1">
    <citation type="submission" date="2020-10" db="EMBL/GenBank/DDBJ databases">
        <title>Connecting structure to function with the recovery of over 1000 high-quality activated sludge metagenome-assembled genomes encoding full-length rRNA genes using long-read sequencing.</title>
        <authorList>
            <person name="Singleton C.M."/>
            <person name="Petriglieri F."/>
            <person name="Kristensen J.M."/>
            <person name="Kirkegaard R.H."/>
            <person name="Michaelsen T.Y."/>
            <person name="Andersen M.H."/>
            <person name="Karst S.M."/>
            <person name="Dueholm M.S."/>
            <person name="Nielsen P.H."/>
            <person name="Albertsen M."/>
        </authorList>
    </citation>
    <scope>NUCLEOTIDE SEQUENCE [LARGE SCALE GENOMIC DNA]</scope>
    <source>
        <strain evidence="7">OdNE_18-Q3-R46-58_MAXAC.008</strain>
    </source>
</reference>
<dbReference type="CDD" id="cd05797">
    <property type="entry name" value="Ribosomal_L10"/>
    <property type="match status" value="1"/>
</dbReference>
<evidence type="ECO:0000313" key="7">
    <source>
        <dbReference type="EMBL" id="MBK8573125.1"/>
    </source>
</evidence>
<dbReference type="Gene3D" id="6.10.250.290">
    <property type="match status" value="1"/>
</dbReference>
<comment type="caution">
    <text evidence="7">The sequence shown here is derived from an EMBL/GenBank/DDBJ whole genome shotgun (WGS) entry which is preliminary data.</text>
</comment>
<sequence>MEKSKKFAEVAELKETFASATSAVVIEFKGLVVEKDTAFRKSVRESKAQYRVSKNTLLRLAVKDTSFEALGGSFKGASAIATTNDDVVAMAKAVNGFLKDNPAATFKAGVMDGKLIDAKQLQVLAELPSRDVLIAKLLYLMTYPISGLAVALDGIRKQKAGE</sequence>
<evidence type="ECO:0000256" key="2">
    <source>
        <dbReference type="ARBA" id="ARBA00008889"/>
    </source>
</evidence>
<keyword evidence="6" id="KW-0694">RNA-binding</keyword>
<evidence type="ECO:0000256" key="4">
    <source>
        <dbReference type="ARBA" id="ARBA00023274"/>
    </source>
</evidence>
<dbReference type="NCBIfam" id="NF000955">
    <property type="entry name" value="PRK00099.1-1"/>
    <property type="match status" value="1"/>
</dbReference>
<dbReference type="Gene3D" id="3.30.70.1730">
    <property type="match status" value="1"/>
</dbReference>
<dbReference type="Pfam" id="PF00466">
    <property type="entry name" value="Ribosomal_L10"/>
    <property type="match status" value="1"/>
</dbReference>
<dbReference type="Proteomes" id="UP000709959">
    <property type="component" value="Unassembled WGS sequence"/>
</dbReference>
<comment type="function">
    <text evidence="1 6">Forms part of the ribosomal stalk, playing a central role in the interaction of the ribosome with GTP-bound translation factors.</text>
</comment>
<dbReference type="SUPFAM" id="SSF160369">
    <property type="entry name" value="Ribosomal protein L10-like"/>
    <property type="match status" value="1"/>
</dbReference>
<dbReference type="PANTHER" id="PTHR11560">
    <property type="entry name" value="39S RIBOSOMAL PROTEIN L10, MITOCHONDRIAL"/>
    <property type="match status" value="1"/>
</dbReference>
<keyword evidence="3 6" id="KW-0689">Ribosomal protein</keyword>
<dbReference type="GO" id="GO:1990904">
    <property type="term" value="C:ribonucleoprotein complex"/>
    <property type="evidence" value="ECO:0007669"/>
    <property type="project" value="UniProtKB-KW"/>
</dbReference>
<evidence type="ECO:0000256" key="6">
    <source>
        <dbReference type="HAMAP-Rule" id="MF_00362"/>
    </source>
</evidence>
<proteinExistence type="inferred from homology"/>